<name>A0AAV2R051_MEGNR</name>
<feature type="non-terminal residue" evidence="2">
    <location>
        <position position="1"/>
    </location>
</feature>
<dbReference type="PROSITE" id="PS50853">
    <property type="entry name" value="FN3"/>
    <property type="match status" value="1"/>
</dbReference>
<dbReference type="InterPro" id="IPR003961">
    <property type="entry name" value="FN3_dom"/>
</dbReference>
<dbReference type="CDD" id="cd00063">
    <property type="entry name" value="FN3"/>
    <property type="match status" value="1"/>
</dbReference>
<sequence>VVLGTESVVNYTPMNELDYGTLLCWSNNSIGVQDHPCVFQIVAAGKPDPPHNCRVFDVTISSLQVTCLAGDDGGLMQKFMLQVYQIGAMSPVVEVTRSTPSYSVANLRPATAYKIIIAAINEKGTS</sequence>
<dbReference type="Pfam" id="PF00041">
    <property type="entry name" value="fn3"/>
    <property type="match status" value="1"/>
</dbReference>
<dbReference type="InterPro" id="IPR036116">
    <property type="entry name" value="FN3_sf"/>
</dbReference>
<gene>
    <name evidence="2" type="ORF">MNOR_LOCUS17563</name>
</gene>
<dbReference type="SUPFAM" id="SSF49265">
    <property type="entry name" value="Fibronectin type III"/>
    <property type="match status" value="1"/>
</dbReference>
<dbReference type="PANTHER" id="PTHR23278">
    <property type="entry name" value="SIDESTEP PROTEIN"/>
    <property type="match status" value="1"/>
</dbReference>
<dbReference type="Gene3D" id="2.60.40.10">
    <property type="entry name" value="Immunoglobulins"/>
    <property type="match status" value="1"/>
</dbReference>
<proteinExistence type="predicted"/>
<keyword evidence="3" id="KW-1185">Reference proteome</keyword>
<dbReference type="PANTHER" id="PTHR23278:SF19">
    <property type="entry name" value="OBSCURIN"/>
    <property type="match status" value="1"/>
</dbReference>
<evidence type="ECO:0000313" key="2">
    <source>
        <dbReference type="EMBL" id="CAL4103456.1"/>
    </source>
</evidence>
<dbReference type="InterPro" id="IPR013783">
    <property type="entry name" value="Ig-like_fold"/>
</dbReference>
<protein>
    <recommendedName>
        <fullName evidence="1">Fibronectin type-III domain-containing protein</fullName>
    </recommendedName>
</protein>
<dbReference type="EMBL" id="CAXKWB010012139">
    <property type="protein sequence ID" value="CAL4103456.1"/>
    <property type="molecule type" value="Genomic_DNA"/>
</dbReference>
<dbReference type="SMART" id="SM00060">
    <property type="entry name" value="FN3"/>
    <property type="match status" value="1"/>
</dbReference>
<reference evidence="2 3" key="1">
    <citation type="submission" date="2024-05" db="EMBL/GenBank/DDBJ databases">
        <authorList>
            <person name="Wallberg A."/>
        </authorList>
    </citation>
    <scope>NUCLEOTIDE SEQUENCE [LARGE SCALE GENOMIC DNA]</scope>
</reference>
<dbReference type="AlphaFoldDB" id="A0AAV2R051"/>
<organism evidence="2 3">
    <name type="scientific">Meganyctiphanes norvegica</name>
    <name type="common">Northern krill</name>
    <name type="synonym">Thysanopoda norvegica</name>
    <dbReference type="NCBI Taxonomy" id="48144"/>
    <lineage>
        <taxon>Eukaryota</taxon>
        <taxon>Metazoa</taxon>
        <taxon>Ecdysozoa</taxon>
        <taxon>Arthropoda</taxon>
        <taxon>Crustacea</taxon>
        <taxon>Multicrustacea</taxon>
        <taxon>Malacostraca</taxon>
        <taxon>Eumalacostraca</taxon>
        <taxon>Eucarida</taxon>
        <taxon>Euphausiacea</taxon>
        <taxon>Euphausiidae</taxon>
        <taxon>Meganyctiphanes</taxon>
    </lineage>
</organism>
<feature type="non-terminal residue" evidence="2">
    <location>
        <position position="126"/>
    </location>
</feature>
<evidence type="ECO:0000313" key="3">
    <source>
        <dbReference type="Proteomes" id="UP001497623"/>
    </source>
</evidence>
<evidence type="ECO:0000259" key="1">
    <source>
        <dbReference type="PROSITE" id="PS50853"/>
    </source>
</evidence>
<dbReference type="Proteomes" id="UP001497623">
    <property type="component" value="Unassembled WGS sequence"/>
</dbReference>
<feature type="domain" description="Fibronectin type-III" evidence="1">
    <location>
        <begin position="49"/>
        <end position="126"/>
    </location>
</feature>
<comment type="caution">
    <text evidence="2">The sequence shown here is derived from an EMBL/GenBank/DDBJ whole genome shotgun (WGS) entry which is preliminary data.</text>
</comment>
<accession>A0AAV2R051</accession>